<sequence length="135" mass="15218">MKKIFYNSYSPTAFNIAMLVMRIVFGLIMMRHGWEKLSHFADKQGKFMNFMGMGTSVSLGLATFAEFFCSLFIILGLFTRLATIPLLVTVFVILNLHHWAFFGEHELVPCLAAAYITLLLVGPGKYSLDAKISKK</sequence>
<dbReference type="GO" id="GO:0005886">
    <property type="term" value="C:plasma membrane"/>
    <property type="evidence" value="ECO:0007669"/>
    <property type="project" value="UniProtKB-SubCell"/>
</dbReference>
<keyword evidence="3" id="KW-1003">Cell membrane</keyword>
<protein>
    <submittedName>
        <fullName evidence="8">DoxX family protein</fullName>
    </submittedName>
</protein>
<dbReference type="EMBL" id="VWSH01000001">
    <property type="protein sequence ID" value="KAA5536855.1"/>
    <property type="molecule type" value="Genomic_DNA"/>
</dbReference>
<comment type="caution">
    <text evidence="8">The sequence shown here is derived from an EMBL/GenBank/DDBJ whole genome shotgun (WGS) entry which is preliminary data.</text>
</comment>
<keyword evidence="6 7" id="KW-0472">Membrane</keyword>
<dbReference type="Pfam" id="PF07681">
    <property type="entry name" value="DoxX"/>
    <property type="match status" value="1"/>
</dbReference>
<evidence type="ECO:0000313" key="9">
    <source>
        <dbReference type="Proteomes" id="UP000323632"/>
    </source>
</evidence>
<dbReference type="InterPro" id="IPR051907">
    <property type="entry name" value="DoxX-like_oxidoreductase"/>
</dbReference>
<accession>A0A5M6CV23</accession>
<organism evidence="8 9">
    <name type="scientific">Taibaiella lutea</name>
    <dbReference type="NCBI Taxonomy" id="2608001"/>
    <lineage>
        <taxon>Bacteria</taxon>
        <taxon>Pseudomonadati</taxon>
        <taxon>Bacteroidota</taxon>
        <taxon>Chitinophagia</taxon>
        <taxon>Chitinophagales</taxon>
        <taxon>Chitinophagaceae</taxon>
        <taxon>Taibaiella</taxon>
    </lineage>
</organism>
<dbReference type="Proteomes" id="UP000323632">
    <property type="component" value="Unassembled WGS sequence"/>
</dbReference>
<comment type="similarity">
    <text evidence="2">Belongs to the DoxX family.</text>
</comment>
<feature type="transmembrane region" description="Helical" evidence="7">
    <location>
        <begin position="12"/>
        <end position="30"/>
    </location>
</feature>
<evidence type="ECO:0000256" key="7">
    <source>
        <dbReference type="SAM" id="Phobius"/>
    </source>
</evidence>
<keyword evidence="5 7" id="KW-1133">Transmembrane helix</keyword>
<dbReference type="PANTHER" id="PTHR33452:SF1">
    <property type="entry name" value="INNER MEMBRANE PROTEIN YPHA-RELATED"/>
    <property type="match status" value="1"/>
</dbReference>
<evidence type="ECO:0000256" key="4">
    <source>
        <dbReference type="ARBA" id="ARBA00022692"/>
    </source>
</evidence>
<gene>
    <name evidence="8" type="ORF">F0919_04060</name>
</gene>
<keyword evidence="9" id="KW-1185">Reference proteome</keyword>
<evidence type="ECO:0000256" key="2">
    <source>
        <dbReference type="ARBA" id="ARBA00006679"/>
    </source>
</evidence>
<reference evidence="8 9" key="1">
    <citation type="submission" date="2019-09" db="EMBL/GenBank/DDBJ databases">
        <title>Genome sequence and assembly of Taibaiella sp.</title>
        <authorList>
            <person name="Chhetri G."/>
        </authorList>
    </citation>
    <scope>NUCLEOTIDE SEQUENCE [LARGE SCALE GENOMIC DNA]</scope>
    <source>
        <strain evidence="8 9">KVB11</strain>
    </source>
</reference>
<comment type="subcellular location">
    <subcellularLocation>
        <location evidence="1">Cell membrane</location>
        <topology evidence="1">Multi-pass membrane protein</topology>
    </subcellularLocation>
</comment>
<evidence type="ECO:0000256" key="6">
    <source>
        <dbReference type="ARBA" id="ARBA00023136"/>
    </source>
</evidence>
<evidence type="ECO:0000313" key="8">
    <source>
        <dbReference type="EMBL" id="KAA5536855.1"/>
    </source>
</evidence>
<dbReference type="PANTHER" id="PTHR33452">
    <property type="entry name" value="OXIDOREDUCTASE CATD-RELATED"/>
    <property type="match status" value="1"/>
</dbReference>
<dbReference type="RefSeq" id="WP_150031432.1">
    <property type="nucleotide sequence ID" value="NZ_VWSH01000001.1"/>
</dbReference>
<name>A0A5M6CV23_9BACT</name>
<evidence type="ECO:0000256" key="5">
    <source>
        <dbReference type="ARBA" id="ARBA00022989"/>
    </source>
</evidence>
<dbReference type="AlphaFoldDB" id="A0A5M6CV23"/>
<feature type="transmembrane region" description="Helical" evidence="7">
    <location>
        <begin position="81"/>
        <end position="100"/>
    </location>
</feature>
<feature type="transmembrane region" description="Helical" evidence="7">
    <location>
        <begin position="106"/>
        <end position="128"/>
    </location>
</feature>
<keyword evidence="4 7" id="KW-0812">Transmembrane</keyword>
<evidence type="ECO:0000256" key="3">
    <source>
        <dbReference type="ARBA" id="ARBA00022475"/>
    </source>
</evidence>
<proteinExistence type="inferred from homology"/>
<evidence type="ECO:0000256" key="1">
    <source>
        <dbReference type="ARBA" id="ARBA00004651"/>
    </source>
</evidence>
<feature type="transmembrane region" description="Helical" evidence="7">
    <location>
        <begin position="50"/>
        <end position="74"/>
    </location>
</feature>
<dbReference type="InterPro" id="IPR032808">
    <property type="entry name" value="DoxX"/>
</dbReference>